<dbReference type="PANTHER" id="PTHR43158:SF5">
    <property type="entry name" value="ABC TRANSPORTER, ATP-BINDING PROTEIN"/>
    <property type="match status" value="1"/>
</dbReference>
<proteinExistence type="predicted"/>
<evidence type="ECO:0000259" key="3">
    <source>
        <dbReference type="PROSITE" id="PS50893"/>
    </source>
</evidence>
<dbReference type="Pfam" id="PF00005">
    <property type="entry name" value="ABC_tran"/>
    <property type="match status" value="1"/>
</dbReference>
<accession>A0A1V2I4K2</accession>
<comment type="caution">
    <text evidence="4">The sequence shown here is derived from an EMBL/GenBank/DDBJ whole genome shotgun (WGS) entry which is preliminary data.</text>
</comment>
<keyword evidence="5" id="KW-1185">Reference proteome</keyword>
<dbReference type="SUPFAM" id="SSF52540">
    <property type="entry name" value="P-loop containing nucleoside triphosphate hydrolases"/>
    <property type="match status" value="1"/>
</dbReference>
<dbReference type="PROSITE" id="PS50893">
    <property type="entry name" value="ABC_TRANSPORTER_2"/>
    <property type="match status" value="1"/>
</dbReference>
<organism evidence="4 5">
    <name type="scientific">Pseudofrankia asymbiotica</name>
    <dbReference type="NCBI Taxonomy" id="1834516"/>
    <lineage>
        <taxon>Bacteria</taxon>
        <taxon>Bacillati</taxon>
        <taxon>Actinomycetota</taxon>
        <taxon>Actinomycetes</taxon>
        <taxon>Frankiales</taxon>
        <taxon>Frankiaceae</taxon>
        <taxon>Pseudofrankia</taxon>
    </lineage>
</organism>
<gene>
    <name evidence="4" type="ORF">BL253_26550</name>
</gene>
<evidence type="ECO:0000313" key="4">
    <source>
        <dbReference type="EMBL" id="ONH25747.1"/>
    </source>
</evidence>
<protein>
    <recommendedName>
        <fullName evidence="3">ABC transporter domain-containing protein</fullName>
    </recommendedName>
</protein>
<evidence type="ECO:0000256" key="1">
    <source>
        <dbReference type="ARBA" id="ARBA00022741"/>
    </source>
</evidence>
<dbReference type="AlphaFoldDB" id="A0A1V2I4K2"/>
<reference evidence="5" key="1">
    <citation type="submission" date="2016-10" db="EMBL/GenBank/DDBJ databases">
        <title>Frankia sp. NRRL B-16386 Genome sequencing.</title>
        <authorList>
            <person name="Ghodhbane-Gtari F."/>
            <person name="Swanson E."/>
            <person name="Gueddou A."/>
            <person name="Hezbri K."/>
            <person name="Ktari K."/>
            <person name="Nouioui I."/>
            <person name="Morris K."/>
            <person name="Simpson S."/>
            <person name="Abebe-Akele F."/>
            <person name="Thomas K."/>
            <person name="Gtari M."/>
            <person name="Tisa L.S."/>
        </authorList>
    </citation>
    <scope>NUCLEOTIDE SEQUENCE [LARGE SCALE GENOMIC DNA]</scope>
    <source>
        <strain evidence="5">NRRL B-16386</strain>
    </source>
</reference>
<dbReference type="GO" id="GO:0005524">
    <property type="term" value="F:ATP binding"/>
    <property type="evidence" value="ECO:0007669"/>
    <property type="project" value="UniProtKB-KW"/>
</dbReference>
<dbReference type="Proteomes" id="UP000188929">
    <property type="component" value="Unassembled WGS sequence"/>
</dbReference>
<dbReference type="Gene3D" id="3.40.50.300">
    <property type="entry name" value="P-loop containing nucleotide triphosphate hydrolases"/>
    <property type="match status" value="1"/>
</dbReference>
<keyword evidence="1" id="KW-0547">Nucleotide-binding</keyword>
<name>A0A1V2I4K2_9ACTN</name>
<dbReference type="InterPro" id="IPR003593">
    <property type="entry name" value="AAA+_ATPase"/>
</dbReference>
<keyword evidence="2" id="KW-0067">ATP-binding</keyword>
<dbReference type="STRING" id="1834516.BL253_26550"/>
<evidence type="ECO:0000256" key="2">
    <source>
        <dbReference type="ARBA" id="ARBA00022840"/>
    </source>
</evidence>
<evidence type="ECO:0000313" key="5">
    <source>
        <dbReference type="Proteomes" id="UP000188929"/>
    </source>
</evidence>
<dbReference type="EMBL" id="MOMC01000057">
    <property type="protein sequence ID" value="ONH25747.1"/>
    <property type="molecule type" value="Genomic_DNA"/>
</dbReference>
<sequence length="338" mass="34737">MRCRVGGSAPPALADVSFAVEPGRVCGLFGREGAGKSTLLGCLAAYRRPSAGTVRVDGDDPFENARLMSGICLVDGRGGIGVDESTTVREVLEIVALLRPRWDQAFADTLLDRFEVAAGAKVGQLARGRRAALAVTIALATRAPLTMLDEAHLDLEPAHQATFQRELRAEQAAHPRTIILAGATVGEGGDEDADGLDDTAGGLLDDVVLLGRGRVLATARAAELRGLGRELTGEADAVAALVHSLSGDHVLSGGAAVDGGAVGDALVGAAVSGQAVAVVADRRLGRLRSVVLAGPVPPDALGAADRAGISVSPVGLRRLVTCLTDDRLRSGEHRERTP</sequence>
<dbReference type="PANTHER" id="PTHR43158">
    <property type="entry name" value="SKFA PEPTIDE EXPORT ATP-BINDING PROTEIN SKFE"/>
    <property type="match status" value="1"/>
</dbReference>
<dbReference type="InterPro" id="IPR003439">
    <property type="entry name" value="ABC_transporter-like_ATP-bd"/>
</dbReference>
<dbReference type="SMART" id="SM00382">
    <property type="entry name" value="AAA"/>
    <property type="match status" value="1"/>
</dbReference>
<dbReference type="InterPro" id="IPR027417">
    <property type="entry name" value="P-loop_NTPase"/>
</dbReference>
<feature type="domain" description="ABC transporter" evidence="3">
    <location>
        <begin position="1"/>
        <end position="237"/>
    </location>
</feature>
<dbReference type="GO" id="GO:0016887">
    <property type="term" value="F:ATP hydrolysis activity"/>
    <property type="evidence" value="ECO:0007669"/>
    <property type="project" value="InterPro"/>
</dbReference>